<dbReference type="SMART" id="SM00875">
    <property type="entry name" value="BACK"/>
    <property type="match status" value="1"/>
</dbReference>
<dbReference type="SMART" id="SM00225">
    <property type="entry name" value="BTB"/>
    <property type="match status" value="1"/>
</dbReference>
<organism evidence="2 3">
    <name type="scientific">Oedothorax gibbosus</name>
    <dbReference type="NCBI Taxonomy" id="931172"/>
    <lineage>
        <taxon>Eukaryota</taxon>
        <taxon>Metazoa</taxon>
        <taxon>Ecdysozoa</taxon>
        <taxon>Arthropoda</taxon>
        <taxon>Chelicerata</taxon>
        <taxon>Arachnida</taxon>
        <taxon>Araneae</taxon>
        <taxon>Araneomorphae</taxon>
        <taxon>Entelegynae</taxon>
        <taxon>Araneoidea</taxon>
        <taxon>Linyphiidae</taxon>
        <taxon>Erigoninae</taxon>
        <taxon>Oedothorax</taxon>
    </lineage>
</organism>
<sequence>MQVDKNSKEFYEDRINLLENEFYTLYKAKIKTDVEIYLKTEEVDSGYFKAHKLILAAKSTVFENLFWNSSNSRLEVVVVDGVTSSGLNLLLEYIYYDNLETKTVEEFIELSKAALRFEVTGVVGKCKQLINDYPLSAENVFGVLEASQSKYFNLEQVKTKCLDFIKDISPYFLYVDSSGILQLSAPSMHDILSTRNISLGCEAFVLEGVIRFLVHKRLENFTRRRQQFLSEVHILSLTSEEFLDITVKYPDFFTHQEIDSVFYNLLRLGMKKLPSWCRPSNWFSSKCVSSTYDSIASKSLQFETECNRPLSKCILHDKDYFQESMLLEIRISPHTYTHLHLTMLELAFGSDYVPISNLKIELFYLKESIKMVEVEFSLQETRDHYYIILRNRLNMAKKIPCILKLDIKMSGLKKWGINGPVSNRKYRIVQMPENIFCNMRLTDAKYASFDPICLTPLSDWLVLIDPVENEKKFVLTSFYFN</sequence>
<evidence type="ECO:0000313" key="2">
    <source>
        <dbReference type="EMBL" id="KAG8197089.1"/>
    </source>
</evidence>
<dbReference type="EMBL" id="JAFNEN010000059">
    <property type="protein sequence ID" value="KAG8197089.1"/>
    <property type="molecule type" value="Genomic_DNA"/>
</dbReference>
<dbReference type="InterPro" id="IPR011705">
    <property type="entry name" value="BACK"/>
</dbReference>
<reference evidence="2 3" key="1">
    <citation type="journal article" date="2022" name="Nat. Ecol. Evol.">
        <title>A masculinizing supergene underlies an exaggerated male reproductive morph in a spider.</title>
        <authorList>
            <person name="Hendrickx F."/>
            <person name="De Corte Z."/>
            <person name="Sonet G."/>
            <person name="Van Belleghem S.M."/>
            <person name="Kostlbacher S."/>
            <person name="Vangestel C."/>
        </authorList>
    </citation>
    <scope>NUCLEOTIDE SEQUENCE [LARGE SCALE GENOMIC DNA]</scope>
    <source>
        <strain evidence="2">W744_W776</strain>
    </source>
</reference>
<dbReference type="PROSITE" id="PS50097">
    <property type="entry name" value="BTB"/>
    <property type="match status" value="1"/>
</dbReference>
<evidence type="ECO:0000259" key="1">
    <source>
        <dbReference type="PROSITE" id="PS50097"/>
    </source>
</evidence>
<protein>
    <recommendedName>
        <fullName evidence="1">BTB domain-containing protein</fullName>
    </recommendedName>
</protein>
<dbReference type="PANTHER" id="PTHR45774:SF4">
    <property type="entry name" value="AXUNDEAD, ISOFORM F"/>
    <property type="match status" value="1"/>
</dbReference>
<proteinExistence type="predicted"/>
<dbReference type="InterPro" id="IPR000210">
    <property type="entry name" value="BTB/POZ_dom"/>
</dbReference>
<dbReference type="Proteomes" id="UP000827092">
    <property type="component" value="Unassembled WGS sequence"/>
</dbReference>
<keyword evidence="3" id="KW-1185">Reference proteome</keyword>
<name>A0AAV6VKJ7_9ARAC</name>
<dbReference type="Pfam" id="PF00651">
    <property type="entry name" value="BTB"/>
    <property type="match status" value="1"/>
</dbReference>
<dbReference type="AlphaFoldDB" id="A0AAV6VKJ7"/>
<dbReference type="CDD" id="cd18186">
    <property type="entry name" value="BTB_POZ_ZBTB_KLHL-like"/>
    <property type="match status" value="1"/>
</dbReference>
<comment type="caution">
    <text evidence="2">The sequence shown here is derived from an EMBL/GenBank/DDBJ whole genome shotgun (WGS) entry which is preliminary data.</text>
</comment>
<dbReference type="Gene3D" id="1.25.40.420">
    <property type="match status" value="1"/>
</dbReference>
<dbReference type="GO" id="GO:0005829">
    <property type="term" value="C:cytosol"/>
    <property type="evidence" value="ECO:0007669"/>
    <property type="project" value="TreeGrafter"/>
</dbReference>
<dbReference type="CDD" id="cd14733">
    <property type="entry name" value="BACK"/>
    <property type="match status" value="1"/>
</dbReference>
<gene>
    <name evidence="2" type="ORF">JTE90_004354</name>
</gene>
<dbReference type="PANTHER" id="PTHR45774">
    <property type="entry name" value="BTB/POZ DOMAIN-CONTAINING"/>
    <property type="match status" value="1"/>
</dbReference>
<accession>A0AAV6VKJ7</accession>
<feature type="domain" description="BTB" evidence="1">
    <location>
        <begin position="32"/>
        <end position="103"/>
    </location>
</feature>
<evidence type="ECO:0000313" key="3">
    <source>
        <dbReference type="Proteomes" id="UP000827092"/>
    </source>
</evidence>
<dbReference type="Gene3D" id="3.30.710.10">
    <property type="entry name" value="Potassium Channel Kv1.1, Chain A"/>
    <property type="match status" value="1"/>
</dbReference>
<dbReference type="InterPro" id="IPR011333">
    <property type="entry name" value="SKP1/BTB/POZ_sf"/>
</dbReference>
<dbReference type="SUPFAM" id="SSF54695">
    <property type="entry name" value="POZ domain"/>
    <property type="match status" value="1"/>
</dbReference>
<dbReference type="GO" id="GO:0022008">
    <property type="term" value="P:neurogenesis"/>
    <property type="evidence" value="ECO:0007669"/>
    <property type="project" value="TreeGrafter"/>
</dbReference>